<dbReference type="GO" id="GO:0045893">
    <property type="term" value="P:positive regulation of DNA-templated transcription"/>
    <property type="evidence" value="ECO:0007669"/>
    <property type="project" value="InterPro"/>
</dbReference>
<organism evidence="6 7">
    <name type="scientific">Pisum sativum</name>
    <name type="common">Garden pea</name>
    <name type="synonym">Lathyrus oleraceus</name>
    <dbReference type="NCBI Taxonomy" id="3888"/>
    <lineage>
        <taxon>Eukaryota</taxon>
        <taxon>Viridiplantae</taxon>
        <taxon>Streptophyta</taxon>
        <taxon>Embryophyta</taxon>
        <taxon>Tracheophyta</taxon>
        <taxon>Spermatophyta</taxon>
        <taxon>Magnoliopsida</taxon>
        <taxon>eudicotyledons</taxon>
        <taxon>Gunneridae</taxon>
        <taxon>Pentapetalae</taxon>
        <taxon>rosids</taxon>
        <taxon>fabids</taxon>
        <taxon>Fabales</taxon>
        <taxon>Fabaceae</taxon>
        <taxon>Papilionoideae</taxon>
        <taxon>50 kb inversion clade</taxon>
        <taxon>NPAAA clade</taxon>
        <taxon>Hologalegina</taxon>
        <taxon>IRL clade</taxon>
        <taxon>Fabeae</taxon>
        <taxon>Lathyrus</taxon>
    </lineage>
</organism>
<evidence type="ECO:0000259" key="5">
    <source>
        <dbReference type="PROSITE" id="PS00036"/>
    </source>
</evidence>
<name>A0A9D5B564_PEA</name>
<dbReference type="EMBL" id="JAMSHJ010000002">
    <property type="protein sequence ID" value="KAI5435877.1"/>
    <property type="molecule type" value="Genomic_DNA"/>
</dbReference>
<dbReference type="PANTHER" id="PTHR22952:SF385">
    <property type="entry name" value="ABSCISIC ACID-INSENSITIVE 5-LIKE PROTEIN 2"/>
    <property type="match status" value="1"/>
</dbReference>
<dbReference type="InterPro" id="IPR043452">
    <property type="entry name" value="BZIP46-like"/>
</dbReference>
<dbReference type="Proteomes" id="UP001058974">
    <property type="component" value="Chromosome 2"/>
</dbReference>
<protein>
    <recommendedName>
        <fullName evidence="5">BZIP domain-containing protein</fullName>
    </recommendedName>
</protein>
<dbReference type="PANTHER" id="PTHR22952">
    <property type="entry name" value="CAMP-RESPONSE ELEMENT BINDING PROTEIN-RELATED"/>
    <property type="match status" value="1"/>
</dbReference>
<keyword evidence="3" id="KW-0539">Nucleus</keyword>
<dbReference type="Gramene" id="Psat02G0234400-T1">
    <property type="protein sequence ID" value="KAI5435877.1"/>
    <property type="gene ID" value="KIW84_022344"/>
</dbReference>
<gene>
    <name evidence="6" type="ORF">KIW84_022344</name>
</gene>
<keyword evidence="2" id="KW-0238">DNA-binding</keyword>
<evidence type="ECO:0000256" key="3">
    <source>
        <dbReference type="ARBA" id="ARBA00023242"/>
    </source>
</evidence>
<comment type="subcellular location">
    <subcellularLocation>
        <location evidence="1">Nucleus</location>
    </subcellularLocation>
</comment>
<dbReference type="PROSITE" id="PS00036">
    <property type="entry name" value="BZIP_BASIC"/>
    <property type="match status" value="1"/>
</dbReference>
<dbReference type="Gene3D" id="1.20.5.170">
    <property type="match status" value="1"/>
</dbReference>
<dbReference type="InterPro" id="IPR004827">
    <property type="entry name" value="bZIP"/>
</dbReference>
<dbReference type="GO" id="GO:0003677">
    <property type="term" value="F:DNA binding"/>
    <property type="evidence" value="ECO:0007669"/>
    <property type="project" value="UniProtKB-KW"/>
</dbReference>
<dbReference type="GO" id="GO:0003700">
    <property type="term" value="F:DNA-binding transcription factor activity"/>
    <property type="evidence" value="ECO:0007669"/>
    <property type="project" value="InterPro"/>
</dbReference>
<reference evidence="6 7" key="1">
    <citation type="journal article" date="2022" name="Nat. Genet.">
        <title>Improved pea reference genome and pan-genome highlight genomic features and evolutionary characteristics.</title>
        <authorList>
            <person name="Yang T."/>
            <person name="Liu R."/>
            <person name="Luo Y."/>
            <person name="Hu S."/>
            <person name="Wang D."/>
            <person name="Wang C."/>
            <person name="Pandey M.K."/>
            <person name="Ge S."/>
            <person name="Xu Q."/>
            <person name="Li N."/>
            <person name="Li G."/>
            <person name="Huang Y."/>
            <person name="Saxena R.K."/>
            <person name="Ji Y."/>
            <person name="Li M."/>
            <person name="Yan X."/>
            <person name="He Y."/>
            <person name="Liu Y."/>
            <person name="Wang X."/>
            <person name="Xiang C."/>
            <person name="Varshney R.K."/>
            <person name="Ding H."/>
            <person name="Gao S."/>
            <person name="Zong X."/>
        </authorList>
    </citation>
    <scope>NUCLEOTIDE SEQUENCE [LARGE SCALE GENOMIC DNA]</scope>
    <source>
        <strain evidence="6 7">cv. Zhongwan 6</strain>
    </source>
</reference>
<comment type="caution">
    <text evidence="6">The sequence shown here is derived from an EMBL/GenBank/DDBJ whole genome shotgun (WGS) entry which is preliminary data.</text>
</comment>
<accession>A0A9D5B564</accession>
<evidence type="ECO:0000313" key="7">
    <source>
        <dbReference type="Proteomes" id="UP001058974"/>
    </source>
</evidence>
<sequence>MFGEVQSQLGNTMKSHHSTILDELLNTVISDENDQLMQNGPSYHHHNNNSSFLSESTVDSLNNNEVWTDINQQTHVQDNNVQVIGDESNLAMASLSQHWLPLELQMPVPIQMPSIHLEQQQQMIGLCPNFNVAQSVYENKPMDIDYSENPLAMSMPISSTCSDSNGDVVAAAGIGIGVGVGRMQENLDEMMEKSVERKQKRMAKNRESAAKSRAKKQKIDQEFFSNLKPRYQLRRTSSAKF</sequence>
<evidence type="ECO:0000313" key="6">
    <source>
        <dbReference type="EMBL" id="KAI5435877.1"/>
    </source>
</evidence>
<keyword evidence="7" id="KW-1185">Reference proteome</keyword>
<feature type="domain" description="BZIP" evidence="5">
    <location>
        <begin position="200"/>
        <end position="215"/>
    </location>
</feature>
<proteinExistence type="predicted"/>
<evidence type="ECO:0000256" key="2">
    <source>
        <dbReference type="ARBA" id="ARBA00023125"/>
    </source>
</evidence>
<evidence type="ECO:0000256" key="4">
    <source>
        <dbReference type="SAM" id="MobiDB-lite"/>
    </source>
</evidence>
<dbReference type="AlphaFoldDB" id="A0A9D5B564"/>
<evidence type="ECO:0000256" key="1">
    <source>
        <dbReference type="ARBA" id="ARBA00004123"/>
    </source>
</evidence>
<dbReference type="GO" id="GO:0005634">
    <property type="term" value="C:nucleus"/>
    <property type="evidence" value="ECO:0007669"/>
    <property type="project" value="UniProtKB-SubCell"/>
</dbReference>
<feature type="region of interest" description="Disordered" evidence="4">
    <location>
        <begin position="194"/>
        <end position="221"/>
    </location>
</feature>